<proteinExistence type="inferred from homology"/>
<dbReference type="Proteomes" id="UP000183758">
    <property type="component" value="Unassembled WGS sequence"/>
</dbReference>
<feature type="transmembrane region" description="Helical" evidence="7">
    <location>
        <begin position="289"/>
        <end position="307"/>
    </location>
</feature>
<feature type="transmembrane region" description="Helical" evidence="7">
    <location>
        <begin position="80"/>
        <end position="103"/>
    </location>
</feature>
<feature type="transmembrane region" description="Helical" evidence="7">
    <location>
        <begin position="42"/>
        <end position="68"/>
    </location>
</feature>
<feature type="transmembrane region" description="Helical" evidence="7">
    <location>
        <begin position="230"/>
        <end position="248"/>
    </location>
</feature>
<evidence type="ECO:0000256" key="4">
    <source>
        <dbReference type="ARBA" id="ARBA00022692"/>
    </source>
</evidence>
<sequence>MKDIKKNTIISALSLFFQSGYSAVLGLGANLAITILLSPEIFGIYITVLSMISLLNYFSDIGLAASLVQKKEVSDDDIRTTFTIQQILVITIVTLGYLLTGFIQRFYKLPQTGVYLYWALLISFVFSSLKTIPSILLERKIKFQKIVMVQIIENTLFYLTIIILAVLKFGLMSFTFAVLVRSISGLIVIYSIAPWQPKLGFSIVSLKKLLSFGLPFQASSFLALFKDELITLYLGKTLGFTGLGYIGWAKKWAEAPIRIIMDNISRVLFPVIARIQQDKNKVGRLLDKILYYQTILLAPIIMGSFIVMDSFIKIIPRYSKWEPALPLFYLMCISSFLSSYSSPFTNLFNAMGKAKTTFLFMMLWTVSTWIFTPILTHYFGYYGFPMTQVILSLAFILVISKARELVEFHFIKSIKQPIIAAILMGIIISLINLFILNSLLDLIMLIIIGGLIYAFFLQILFKINIIKEIKGIFRYE</sequence>
<dbReference type="EMBL" id="MNZM01000002">
    <property type="protein sequence ID" value="OIP86766.1"/>
    <property type="molecule type" value="Genomic_DNA"/>
</dbReference>
<feature type="transmembrane region" description="Helical" evidence="7">
    <location>
        <begin position="442"/>
        <end position="461"/>
    </location>
</feature>
<keyword evidence="3" id="KW-1003">Cell membrane</keyword>
<evidence type="ECO:0000313" key="9">
    <source>
        <dbReference type="Proteomes" id="UP000183758"/>
    </source>
</evidence>
<feature type="transmembrane region" description="Helical" evidence="7">
    <location>
        <begin position="381"/>
        <end position="398"/>
    </location>
</feature>
<evidence type="ECO:0000256" key="3">
    <source>
        <dbReference type="ARBA" id="ARBA00022475"/>
    </source>
</evidence>
<name>A0A1J5I305_9BACT</name>
<comment type="similarity">
    <text evidence="2">Belongs to the polysaccharide synthase family.</text>
</comment>
<dbReference type="AlphaFoldDB" id="A0A1J5I305"/>
<gene>
    <name evidence="8" type="ORF">AUK04_00110</name>
</gene>
<feature type="transmembrane region" description="Helical" evidence="7">
    <location>
        <begin position="146"/>
        <end position="167"/>
    </location>
</feature>
<feature type="transmembrane region" description="Helical" evidence="7">
    <location>
        <begin position="357"/>
        <end position="375"/>
    </location>
</feature>
<evidence type="ECO:0000256" key="5">
    <source>
        <dbReference type="ARBA" id="ARBA00022989"/>
    </source>
</evidence>
<dbReference type="PANTHER" id="PTHR30250">
    <property type="entry name" value="PST FAMILY PREDICTED COLANIC ACID TRANSPORTER"/>
    <property type="match status" value="1"/>
</dbReference>
<dbReference type="Pfam" id="PF13440">
    <property type="entry name" value="Polysacc_synt_3"/>
    <property type="match status" value="1"/>
</dbReference>
<keyword evidence="4 7" id="KW-0812">Transmembrane</keyword>
<feature type="transmembrane region" description="Helical" evidence="7">
    <location>
        <begin position="115"/>
        <end position="137"/>
    </location>
</feature>
<evidence type="ECO:0000313" key="8">
    <source>
        <dbReference type="EMBL" id="OIP86766.1"/>
    </source>
</evidence>
<evidence type="ECO:0000256" key="7">
    <source>
        <dbReference type="SAM" id="Phobius"/>
    </source>
</evidence>
<protein>
    <submittedName>
        <fullName evidence="8">Uncharacterized protein</fullName>
    </submittedName>
</protein>
<organism evidence="8 9">
    <name type="scientific">Candidatus Roizmanbacteria bacterium CG2_30_33_16</name>
    <dbReference type="NCBI Taxonomy" id="1805340"/>
    <lineage>
        <taxon>Bacteria</taxon>
        <taxon>Candidatus Roizmaniibacteriota</taxon>
    </lineage>
</organism>
<evidence type="ECO:0000256" key="2">
    <source>
        <dbReference type="ARBA" id="ARBA00007430"/>
    </source>
</evidence>
<feature type="transmembrane region" description="Helical" evidence="7">
    <location>
        <begin position="12"/>
        <end position="36"/>
    </location>
</feature>
<reference evidence="8 9" key="1">
    <citation type="journal article" date="2016" name="Environ. Microbiol.">
        <title>Genomic resolution of a cold subsurface aquifer community provides metabolic insights for novel microbes adapted to high CO concentrations.</title>
        <authorList>
            <person name="Probst A.J."/>
            <person name="Castelle C.J."/>
            <person name="Singh A."/>
            <person name="Brown C.T."/>
            <person name="Anantharaman K."/>
            <person name="Sharon I."/>
            <person name="Hug L.A."/>
            <person name="Burstein D."/>
            <person name="Emerson J.B."/>
            <person name="Thomas B.C."/>
            <person name="Banfield J.F."/>
        </authorList>
    </citation>
    <scope>NUCLEOTIDE SEQUENCE [LARGE SCALE GENOMIC DNA]</scope>
    <source>
        <strain evidence="8">CG2_30_33_16</strain>
    </source>
</reference>
<evidence type="ECO:0000256" key="1">
    <source>
        <dbReference type="ARBA" id="ARBA00004651"/>
    </source>
</evidence>
<dbReference type="GO" id="GO:0005886">
    <property type="term" value="C:plasma membrane"/>
    <property type="evidence" value="ECO:0007669"/>
    <property type="project" value="UniProtKB-SubCell"/>
</dbReference>
<evidence type="ECO:0000256" key="6">
    <source>
        <dbReference type="ARBA" id="ARBA00023136"/>
    </source>
</evidence>
<accession>A0A1J5I305</accession>
<comment type="subcellular location">
    <subcellularLocation>
        <location evidence="1">Cell membrane</location>
        <topology evidence="1">Multi-pass membrane protein</topology>
    </subcellularLocation>
</comment>
<dbReference type="PANTHER" id="PTHR30250:SF10">
    <property type="entry name" value="LIPOPOLYSACCHARIDE BIOSYNTHESIS PROTEIN WZXC"/>
    <property type="match status" value="1"/>
</dbReference>
<keyword evidence="6 7" id="KW-0472">Membrane</keyword>
<dbReference type="InterPro" id="IPR050833">
    <property type="entry name" value="Poly_Biosynth_Transport"/>
</dbReference>
<keyword evidence="5 7" id="KW-1133">Transmembrane helix</keyword>
<feature type="transmembrane region" description="Helical" evidence="7">
    <location>
        <begin position="418"/>
        <end position="436"/>
    </location>
</feature>
<feature type="transmembrane region" description="Helical" evidence="7">
    <location>
        <begin position="327"/>
        <end position="345"/>
    </location>
</feature>
<comment type="caution">
    <text evidence="8">The sequence shown here is derived from an EMBL/GenBank/DDBJ whole genome shotgun (WGS) entry which is preliminary data.</text>
</comment>